<feature type="domain" description="TPM" evidence="4">
    <location>
        <begin position="30"/>
        <end position="153"/>
    </location>
</feature>
<organism evidence="5 6">
    <name type="scientific">Flagellimonas chongwuensis</name>
    <dbReference type="NCBI Taxonomy" id="2697365"/>
    <lineage>
        <taxon>Bacteria</taxon>
        <taxon>Pseudomonadati</taxon>
        <taxon>Bacteroidota</taxon>
        <taxon>Flavobacteriia</taxon>
        <taxon>Flavobacteriales</taxon>
        <taxon>Flavobacteriaceae</taxon>
        <taxon>Flagellimonas</taxon>
    </lineage>
</organism>
<dbReference type="RefSeq" id="WP_176619317.1">
    <property type="nucleotide sequence ID" value="NZ_WYET01000001.1"/>
</dbReference>
<protein>
    <submittedName>
        <fullName evidence="5">TPM domain-containing protein</fullName>
    </submittedName>
</protein>
<keyword evidence="2" id="KW-0812">Transmembrane</keyword>
<feature type="compositionally biased region" description="Gly residues" evidence="1">
    <location>
        <begin position="330"/>
        <end position="345"/>
    </location>
</feature>
<evidence type="ECO:0000313" key="6">
    <source>
        <dbReference type="Proteomes" id="UP000558089"/>
    </source>
</evidence>
<comment type="caution">
    <text evidence="5">The sequence shown here is derived from an EMBL/GenBank/DDBJ whole genome shotgun (WGS) entry which is preliminary data.</text>
</comment>
<dbReference type="EMBL" id="WYET01000001">
    <property type="protein sequence ID" value="NVN17406.1"/>
    <property type="molecule type" value="Genomic_DNA"/>
</dbReference>
<keyword evidence="2" id="KW-0472">Membrane</keyword>
<accession>A0A850NDP2</accession>
<dbReference type="Pfam" id="PF04536">
    <property type="entry name" value="TPM_phosphatase"/>
    <property type="match status" value="1"/>
</dbReference>
<feature type="chain" id="PRO_5032411024" evidence="3">
    <location>
        <begin position="19"/>
        <end position="345"/>
    </location>
</feature>
<proteinExistence type="predicted"/>
<dbReference type="AlphaFoldDB" id="A0A850NDP2"/>
<feature type="signal peptide" evidence="3">
    <location>
        <begin position="1"/>
        <end position="18"/>
    </location>
</feature>
<name>A0A850NDP2_9FLAO</name>
<dbReference type="PANTHER" id="PTHR30373">
    <property type="entry name" value="UPF0603 PROTEIN YGCG"/>
    <property type="match status" value="1"/>
</dbReference>
<dbReference type="Gene3D" id="3.10.310.50">
    <property type="match status" value="1"/>
</dbReference>
<keyword evidence="3" id="KW-0732">Signal</keyword>
<gene>
    <name evidence="5" type="ORF">GUA46_03555</name>
</gene>
<feature type="compositionally biased region" description="Low complexity" evidence="1">
    <location>
        <begin position="309"/>
        <end position="329"/>
    </location>
</feature>
<evidence type="ECO:0000313" key="5">
    <source>
        <dbReference type="EMBL" id="NVN17406.1"/>
    </source>
</evidence>
<sequence length="345" mass="38518">MLKANWFGILFLMFSLCAAQEEYAKLSEIVVDDAQIFTQSQLDGLRTKLYQFESETTNQLVVLTIDDLQGETIETYALEVFNKNKLGQQGKDNGILILFSKFDREVRIEVGYGLESYITDAVASRIIRNTMIPRFKDEDYFEGIDLATDQIIEFLNDPEALEEFKAEIEAEAETPWWLFLIIGLFLLMFVAAGGFVFYKGYSTLIEIIRGIFIGKLAVFRGIFMAVFMMFPLIFGLVFMGMPLFFMAMLLGLDDVLNGFVKDFTWVLLVILVFIAVTILLAILKIRRKGDKNLKLSFFKSDKTYMKKTFSSSGTHSFGSSSGSSSSSSFSGGGGSSGGGGASGSW</sequence>
<feature type="transmembrane region" description="Helical" evidence="2">
    <location>
        <begin position="263"/>
        <end position="283"/>
    </location>
</feature>
<feature type="region of interest" description="Disordered" evidence="1">
    <location>
        <begin position="309"/>
        <end position="345"/>
    </location>
</feature>
<feature type="transmembrane region" description="Helical" evidence="2">
    <location>
        <begin position="218"/>
        <end position="251"/>
    </location>
</feature>
<keyword evidence="2" id="KW-1133">Transmembrane helix</keyword>
<evidence type="ECO:0000259" key="4">
    <source>
        <dbReference type="Pfam" id="PF04536"/>
    </source>
</evidence>
<reference evidence="5 6" key="1">
    <citation type="submission" date="2020-01" db="EMBL/GenBank/DDBJ databases">
        <title>Draft Genome Analysis of Muricauda sp. HICW Isolated from coastal seawater of PR China.</title>
        <authorList>
            <person name="Chen M.-X."/>
        </authorList>
    </citation>
    <scope>NUCLEOTIDE SEQUENCE [LARGE SCALE GENOMIC DNA]</scope>
    <source>
        <strain evidence="5 6">HICW</strain>
    </source>
</reference>
<evidence type="ECO:0000256" key="2">
    <source>
        <dbReference type="SAM" id="Phobius"/>
    </source>
</evidence>
<keyword evidence="6" id="KW-1185">Reference proteome</keyword>
<evidence type="ECO:0000256" key="3">
    <source>
        <dbReference type="SAM" id="SignalP"/>
    </source>
</evidence>
<evidence type="ECO:0000256" key="1">
    <source>
        <dbReference type="SAM" id="MobiDB-lite"/>
    </source>
</evidence>
<dbReference type="InterPro" id="IPR007621">
    <property type="entry name" value="TPM_dom"/>
</dbReference>
<feature type="transmembrane region" description="Helical" evidence="2">
    <location>
        <begin position="176"/>
        <end position="198"/>
    </location>
</feature>
<dbReference type="PANTHER" id="PTHR30373:SF2">
    <property type="entry name" value="UPF0603 PROTEIN YGCG"/>
    <property type="match status" value="1"/>
</dbReference>
<dbReference type="Proteomes" id="UP000558089">
    <property type="component" value="Unassembled WGS sequence"/>
</dbReference>